<dbReference type="Proteomes" id="UP000596092">
    <property type="component" value="Chromosome"/>
</dbReference>
<dbReference type="InterPro" id="IPR027417">
    <property type="entry name" value="P-loop_NTPase"/>
</dbReference>
<dbReference type="GO" id="GO:0016740">
    <property type="term" value="F:transferase activity"/>
    <property type="evidence" value="ECO:0007669"/>
    <property type="project" value="UniProtKB-KW"/>
</dbReference>
<proteinExistence type="predicted"/>
<name>A0A7T6ARF8_9BACT</name>
<dbReference type="RefSeq" id="WP_199262709.1">
    <property type="nucleotide sequence ID" value="NZ_CP054140.1"/>
</dbReference>
<dbReference type="KEGG" id="dog:HP555_11720"/>
<evidence type="ECO:0000313" key="1">
    <source>
        <dbReference type="EMBL" id="QQG66485.1"/>
    </source>
</evidence>
<organism evidence="1 2">
    <name type="scientific">Desulfobulbus oligotrophicus</name>
    <dbReference type="NCBI Taxonomy" id="1909699"/>
    <lineage>
        <taxon>Bacteria</taxon>
        <taxon>Pseudomonadati</taxon>
        <taxon>Thermodesulfobacteriota</taxon>
        <taxon>Desulfobulbia</taxon>
        <taxon>Desulfobulbales</taxon>
        <taxon>Desulfobulbaceae</taxon>
        <taxon>Desulfobulbus</taxon>
    </lineage>
</organism>
<keyword evidence="1" id="KW-0808">Transferase</keyword>
<dbReference type="Gene3D" id="3.40.50.300">
    <property type="entry name" value="P-loop containing nucleotide triphosphate hydrolases"/>
    <property type="match status" value="1"/>
</dbReference>
<keyword evidence="2" id="KW-1185">Reference proteome</keyword>
<accession>A0A7T6ARF8</accession>
<dbReference type="EMBL" id="CP054140">
    <property type="protein sequence ID" value="QQG66485.1"/>
    <property type="molecule type" value="Genomic_DNA"/>
</dbReference>
<gene>
    <name evidence="1" type="ORF">HP555_11720</name>
</gene>
<protein>
    <submittedName>
        <fullName evidence="1">Sulfotransferase</fullName>
    </submittedName>
</protein>
<dbReference type="SUPFAM" id="SSF52540">
    <property type="entry name" value="P-loop containing nucleoside triphosphate hydrolases"/>
    <property type="match status" value="1"/>
</dbReference>
<sequence length="321" mass="37387">MSTETRSKKFQKNEDLEFLLRELGKDLQPTENQLVHHYLDKSLPYPLILIMGPLRSGTTLFLQWLANTGLIAYPTNLLSRFYQSPIIGAKIQLLLTDPQYNFRDELGEFAHQTAYRSENGKTKGVLAPNEFWYFWRRFLAEPDRDVWTDEELLQTVDTQNMLAELTGLMTVFQKPFAAKGMLFNYNIPFMNSILNKVLFVHITRDEHANAVSVLEARKRQFDDKRKWYSFNIPEKTELMQLAPFEQALGQVRAINKAVKSGLTKVAESRKMTVQYEEFCDCPKKYFEILMSKIEMPETPYQGKTYFKATRLKTDNSTISIS</sequence>
<dbReference type="AlphaFoldDB" id="A0A7T6ARF8"/>
<reference evidence="1 2" key="1">
    <citation type="submission" date="2020-05" db="EMBL/GenBank/DDBJ databases">
        <title>Complete genome of Desulfobulbus oligotrophicus.</title>
        <authorList>
            <person name="Podar M."/>
        </authorList>
    </citation>
    <scope>NUCLEOTIDE SEQUENCE [LARGE SCALE GENOMIC DNA]</scope>
    <source>
        <strain evidence="1 2">Prop6</strain>
    </source>
</reference>
<evidence type="ECO:0000313" key="2">
    <source>
        <dbReference type="Proteomes" id="UP000596092"/>
    </source>
</evidence>
<dbReference type="Pfam" id="PF13469">
    <property type="entry name" value="Sulfotransfer_3"/>
    <property type="match status" value="1"/>
</dbReference>